<evidence type="ECO:0000313" key="2">
    <source>
        <dbReference type="Proteomes" id="UP000053593"/>
    </source>
</evidence>
<organism evidence="1 2">
    <name type="scientific">Collybiopsis luxurians FD-317 M1</name>
    <dbReference type="NCBI Taxonomy" id="944289"/>
    <lineage>
        <taxon>Eukaryota</taxon>
        <taxon>Fungi</taxon>
        <taxon>Dikarya</taxon>
        <taxon>Basidiomycota</taxon>
        <taxon>Agaricomycotina</taxon>
        <taxon>Agaricomycetes</taxon>
        <taxon>Agaricomycetidae</taxon>
        <taxon>Agaricales</taxon>
        <taxon>Marasmiineae</taxon>
        <taxon>Omphalotaceae</taxon>
        <taxon>Collybiopsis</taxon>
        <taxon>Collybiopsis luxurians</taxon>
    </lineage>
</organism>
<gene>
    <name evidence="1" type="ORF">GYMLUDRAFT_474727</name>
</gene>
<dbReference type="AlphaFoldDB" id="A0A0D0CU54"/>
<name>A0A0D0CU54_9AGAR</name>
<keyword evidence="2" id="KW-1185">Reference proteome</keyword>
<evidence type="ECO:0000313" key="1">
    <source>
        <dbReference type="EMBL" id="KIK63007.1"/>
    </source>
</evidence>
<dbReference type="HOGENOM" id="CLU_2590000_0_0_1"/>
<sequence>MATPFPVFVHWALGTGGRASEAVQYIGEPRADPPYFLRPTCRLCHLKNTYSDDCLLLFLYNTEHSSGVAVVVLNGSYEML</sequence>
<protein>
    <submittedName>
        <fullName evidence="1">Uncharacterized protein</fullName>
    </submittedName>
</protein>
<reference evidence="1 2" key="1">
    <citation type="submission" date="2014-04" db="EMBL/GenBank/DDBJ databases">
        <title>Evolutionary Origins and Diversification of the Mycorrhizal Mutualists.</title>
        <authorList>
            <consortium name="DOE Joint Genome Institute"/>
            <consortium name="Mycorrhizal Genomics Consortium"/>
            <person name="Kohler A."/>
            <person name="Kuo A."/>
            <person name="Nagy L.G."/>
            <person name="Floudas D."/>
            <person name="Copeland A."/>
            <person name="Barry K.W."/>
            <person name="Cichocki N."/>
            <person name="Veneault-Fourrey C."/>
            <person name="LaButti K."/>
            <person name="Lindquist E.A."/>
            <person name="Lipzen A."/>
            <person name="Lundell T."/>
            <person name="Morin E."/>
            <person name="Murat C."/>
            <person name="Riley R."/>
            <person name="Ohm R."/>
            <person name="Sun H."/>
            <person name="Tunlid A."/>
            <person name="Henrissat B."/>
            <person name="Grigoriev I.V."/>
            <person name="Hibbett D.S."/>
            <person name="Martin F."/>
        </authorList>
    </citation>
    <scope>NUCLEOTIDE SEQUENCE [LARGE SCALE GENOMIC DNA]</scope>
    <source>
        <strain evidence="1 2">FD-317 M1</strain>
    </source>
</reference>
<accession>A0A0D0CU54</accession>
<proteinExistence type="predicted"/>
<dbReference type="Proteomes" id="UP000053593">
    <property type="component" value="Unassembled WGS sequence"/>
</dbReference>
<dbReference type="EMBL" id="KN834765">
    <property type="protein sequence ID" value="KIK63007.1"/>
    <property type="molecule type" value="Genomic_DNA"/>
</dbReference>